<keyword evidence="2" id="KW-1185">Reference proteome</keyword>
<dbReference type="AlphaFoldDB" id="A0ABD2XEW0"/>
<reference evidence="1 2" key="1">
    <citation type="journal article" date="2024" name="bioRxiv">
        <title>A reference genome for Trichogramma kaykai: A tiny desert-dwelling parasitoid wasp with competing sex-ratio distorters.</title>
        <authorList>
            <person name="Culotta J."/>
            <person name="Lindsey A.R."/>
        </authorList>
    </citation>
    <scope>NUCLEOTIDE SEQUENCE [LARGE SCALE GENOMIC DNA]</scope>
    <source>
        <strain evidence="1 2">KSX58</strain>
    </source>
</reference>
<accession>A0ABD2XEW0</accession>
<protein>
    <submittedName>
        <fullName evidence="1">Uncharacterized protein</fullName>
    </submittedName>
</protein>
<proteinExistence type="predicted"/>
<name>A0ABD2XEW0_9HYME</name>
<comment type="caution">
    <text evidence="1">The sequence shown here is derived from an EMBL/GenBank/DDBJ whole genome shotgun (WGS) entry which is preliminary data.</text>
</comment>
<gene>
    <name evidence="1" type="ORF">TKK_003762</name>
</gene>
<dbReference type="Proteomes" id="UP001627154">
    <property type="component" value="Unassembled WGS sequence"/>
</dbReference>
<organism evidence="1 2">
    <name type="scientific">Trichogramma kaykai</name>
    <dbReference type="NCBI Taxonomy" id="54128"/>
    <lineage>
        <taxon>Eukaryota</taxon>
        <taxon>Metazoa</taxon>
        <taxon>Ecdysozoa</taxon>
        <taxon>Arthropoda</taxon>
        <taxon>Hexapoda</taxon>
        <taxon>Insecta</taxon>
        <taxon>Pterygota</taxon>
        <taxon>Neoptera</taxon>
        <taxon>Endopterygota</taxon>
        <taxon>Hymenoptera</taxon>
        <taxon>Apocrita</taxon>
        <taxon>Proctotrupomorpha</taxon>
        <taxon>Chalcidoidea</taxon>
        <taxon>Trichogrammatidae</taxon>
        <taxon>Trichogramma</taxon>
    </lineage>
</organism>
<dbReference type="EMBL" id="JBJJXI010000030">
    <property type="protein sequence ID" value="KAL3403489.1"/>
    <property type="molecule type" value="Genomic_DNA"/>
</dbReference>
<sequence length="69" mass="7972">MRERKRKACRNIVDSLLYSQTVRGVACRCAWSATMMHCAACKLPGLHSGRSARQCPHELRLVSHEDYYY</sequence>
<evidence type="ECO:0000313" key="1">
    <source>
        <dbReference type="EMBL" id="KAL3403489.1"/>
    </source>
</evidence>
<evidence type="ECO:0000313" key="2">
    <source>
        <dbReference type="Proteomes" id="UP001627154"/>
    </source>
</evidence>